<accession>A0A919JJ96</accession>
<evidence type="ECO:0000259" key="4">
    <source>
        <dbReference type="Pfam" id="PF13439"/>
    </source>
</evidence>
<evidence type="ECO:0008006" key="7">
    <source>
        <dbReference type="Google" id="ProtNLM"/>
    </source>
</evidence>
<proteinExistence type="predicted"/>
<dbReference type="Pfam" id="PF00534">
    <property type="entry name" value="Glycos_transf_1"/>
    <property type="match status" value="1"/>
</dbReference>
<protein>
    <recommendedName>
        <fullName evidence="7">Glycogen(Starch) synthase</fullName>
    </recommendedName>
</protein>
<evidence type="ECO:0000256" key="1">
    <source>
        <dbReference type="ARBA" id="ARBA00022676"/>
    </source>
</evidence>
<feature type="domain" description="Glycosyltransferase subfamily 4-like N-terminal" evidence="4">
    <location>
        <begin position="171"/>
        <end position="318"/>
    </location>
</feature>
<dbReference type="Pfam" id="PF13439">
    <property type="entry name" value="Glyco_transf_4"/>
    <property type="match status" value="1"/>
</dbReference>
<dbReference type="RefSeq" id="WP_203769806.1">
    <property type="nucleotide sequence ID" value="NZ_BAAAYJ010000007.1"/>
</dbReference>
<dbReference type="Gene3D" id="3.40.50.2000">
    <property type="entry name" value="Glycogen Phosphorylase B"/>
    <property type="match status" value="2"/>
</dbReference>
<dbReference type="AlphaFoldDB" id="A0A919JJ96"/>
<reference evidence="5" key="1">
    <citation type="submission" date="2021-01" db="EMBL/GenBank/DDBJ databases">
        <title>Whole genome shotgun sequence of Actinoplanes nipponensis NBRC 14063.</title>
        <authorList>
            <person name="Komaki H."/>
            <person name="Tamura T."/>
        </authorList>
    </citation>
    <scope>NUCLEOTIDE SEQUENCE</scope>
    <source>
        <strain evidence="5">NBRC 14063</strain>
    </source>
</reference>
<dbReference type="InterPro" id="IPR050194">
    <property type="entry name" value="Glycosyltransferase_grp1"/>
</dbReference>
<comment type="caution">
    <text evidence="5">The sequence shown here is derived from an EMBL/GenBank/DDBJ whole genome shotgun (WGS) entry which is preliminary data.</text>
</comment>
<evidence type="ECO:0000256" key="2">
    <source>
        <dbReference type="ARBA" id="ARBA00022679"/>
    </source>
</evidence>
<dbReference type="InterPro" id="IPR028098">
    <property type="entry name" value="Glyco_trans_4-like_N"/>
</dbReference>
<keyword evidence="6" id="KW-1185">Reference proteome</keyword>
<feature type="domain" description="Glycosyl transferase family 1" evidence="3">
    <location>
        <begin position="335"/>
        <end position="473"/>
    </location>
</feature>
<keyword evidence="1" id="KW-0328">Glycosyltransferase</keyword>
<dbReference type="GO" id="GO:0016757">
    <property type="term" value="F:glycosyltransferase activity"/>
    <property type="evidence" value="ECO:0007669"/>
    <property type="project" value="UniProtKB-KW"/>
</dbReference>
<dbReference type="Proteomes" id="UP000647172">
    <property type="component" value="Unassembled WGS sequence"/>
</dbReference>
<evidence type="ECO:0000313" key="6">
    <source>
        <dbReference type="Proteomes" id="UP000647172"/>
    </source>
</evidence>
<dbReference type="InterPro" id="IPR001296">
    <property type="entry name" value="Glyco_trans_1"/>
</dbReference>
<name>A0A919JJ96_9ACTN</name>
<organism evidence="5 6">
    <name type="scientific">Actinoplanes nipponensis</name>
    <dbReference type="NCBI Taxonomy" id="135950"/>
    <lineage>
        <taxon>Bacteria</taxon>
        <taxon>Bacillati</taxon>
        <taxon>Actinomycetota</taxon>
        <taxon>Actinomycetes</taxon>
        <taxon>Micromonosporales</taxon>
        <taxon>Micromonosporaceae</taxon>
        <taxon>Actinoplanes</taxon>
    </lineage>
</organism>
<dbReference type="EMBL" id="BOMQ01000045">
    <property type="protein sequence ID" value="GIE50142.1"/>
    <property type="molecule type" value="Genomic_DNA"/>
</dbReference>
<evidence type="ECO:0000259" key="3">
    <source>
        <dbReference type="Pfam" id="PF00534"/>
    </source>
</evidence>
<dbReference type="GO" id="GO:1901137">
    <property type="term" value="P:carbohydrate derivative biosynthetic process"/>
    <property type="evidence" value="ECO:0007669"/>
    <property type="project" value="UniProtKB-ARBA"/>
</dbReference>
<gene>
    <name evidence="5" type="ORF">Ani05nite_36760</name>
</gene>
<dbReference type="CDD" id="cd03801">
    <property type="entry name" value="GT4_PimA-like"/>
    <property type="match status" value="1"/>
</dbReference>
<evidence type="ECO:0000313" key="5">
    <source>
        <dbReference type="EMBL" id="GIE50142.1"/>
    </source>
</evidence>
<dbReference type="PANTHER" id="PTHR45947">
    <property type="entry name" value="SULFOQUINOVOSYL TRANSFERASE SQD2"/>
    <property type="match status" value="1"/>
</dbReference>
<sequence>MSRRKLVYLALGSRRINAALRLTVQAARDGADVTLVVLDRPAWSEVEAPPGVLLRRLRDERAVRQFLAGGALPPGAALVAGDAPALVPAWAVARRRPDVSVATEPGATPARSPRQADLAVVTPWYPGPNDDFAGAFVQTTTDAVRSGFDTVVTVHSEGWFYPRAEASPDAVDTVADRLAARAAMRVVTDTPQGELCRVAVPSLTAGGYPQWIDAHVHAVRAALPTGRIEAPVVHAHTGLYGGAVAAALAHPQARVVVTEHATFLARVLGQAGVRRRYAAMLDRADVVLCVGGGLRDYLRSEFPRHADKVQLVPNPIDFDGFTVRAAPVTELDRWLYVGRLIEHKGVRVLLEAFAVAAAERTARTLTLVGSGPLADELARRAAELGLADRVRVLPPVPPDRVAALMHAHDLLVHLSAKETFGMTVVEAVGAGLPVLVARSDGPRETMAGLDGVAGRLIDVDCTPEQVAEAFRALAAELPRLDLAAARDVLRARYGKDAVAAELRRWYGEPIDRTGAAAAGPADPPGADRIVVVVTDDAAAARVGPGLARAVAGGARVDVLTTVDGIGAEPGVTVHRLRAGAGLERLRQAEDVVLSRVPGRVVDGLLRAARRRPGPGLEVLLRRARRLHRRGARKAEAVLTGPGWTRRRADALWSEVRGTVLPGLDLARTRCVVAAGPAARELAARLVAGHSGVVVMASLDQVSGNGAGPQK</sequence>
<dbReference type="SUPFAM" id="SSF53756">
    <property type="entry name" value="UDP-Glycosyltransferase/glycogen phosphorylase"/>
    <property type="match status" value="1"/>
</dbReference>
<keyword evidence="2" id="KW-0808">Transferase</keyword>
<dbReference type="PANTHER" id="PTHR45947:SF3">
    <property type="entry name" value="SULFOQUINOVOSYL TRANSFERASE SQD2"/>
    <property type="match status" value="1"/>
</dbReference>